<dbReference type="EMBL" id="BARW01013091">
    <property type="protein sequence ID" value="GAI76041.1"/>
    <property type="molecule type" value="Genomic_DNA"/>
</dbReference>
<organism evidence="1">
    <name type="scientific">marine sediment metagenome</name>
    <dbReference type="NCBI Taxonomy" id="412755"/>
    <lineage>
        <taxon>unclassified sequences</taxon>
        <taxon>metagenomes</taxon>
        <taxon>ecological metagenomes</taxon>
    </lineage>
</organism>
<feature type="non-terminal residue" evidence="1">
    <location>
        <position position="1"/>
    </location>
</feature>
<sequence>ALNEYFNTDDLRFAEGVPGDIELAAFIGQDFIMGPGGGYTSDYYINLLKRAKPAGVKSSVENIGRNI</sequence>
<name>X1SAB7_9ZZZZ</name>
<reference evidence="1" key="1">
    <citation type="journal article" date="2014" name="Front. Microbiol.">
        <title>High frequency of phylogenetically diverse reductive dehalogenase-homologous genes in deep subseafloor sedimentary metagenomes.</title>
        <authorList>
            <person name="Kawai M."/>
            <person name="Futagami T."/>
            <person name="Toyoda A."/>
            <person name="Takaki Y."/>
            <person name="Nishi S."/>
            <person name="Hori S."/>
            <person name="Arai W."/>
            <person name="Tsubouchi T."/>
            <person name="Morono Y."/>
            <person name="Uchiyama I."/>
            <person name="Ito T."/>
            <person name="Fujiyama A."/>
            <person name="Inagaki F."/>
            <person name="Takami H."/>
        </authorList>
    </citation>
    <scope>NUCLEOTIDE SEQUENCE</scope>
    <source>
        <strain evidence="1">Expedition CK06-06</strain>
    </source>
</reference>
<comment type="caution">
    <text evidence="1">The sequence shown here is derived from an EMBL/GenBank/DDBJ whole genome shotgun (WGS) entry which is preliminary data.</text>
</comment>
<gene>
    <name evidence="1" type="ORF">S12H4_24234</name>
</gene>
<dbReference type="AlphaFoldDB" id="X1SAB7"/>
<accession>X1SAB7</accession>
<evidence type="ECO:0000313" key="1">
    <source>
        <dbReference type="EMBL" id="GAI76041.1"/>
    </source>
</evidence>
<protein>
    <submittedName>
        <fullName evidence="1">Uncharacterized protein</fullName>
    </submittedName>
</protein>
<proteinExistence type="predicted"/>